<dbReference type="AlphaFoldDB" id="M0ZSZ0"/>
<dbReference type="PaxDb" id="4113-PGSC0003DMT400007426"/>
<evidence type="ECO:0000313" key="1">
    <source>
        <dbReference type="EnsemblPlants" id="PGSC0003DMT400007426"/>
    </source>
</evidence>
<dbReference type="HOGENOM" id="CLU_2780802_0_0_1"/>
<sequence length="69" mass="8094">MTYYCITHRSCHSDHTAQQLTDRDAISIIGMPGFGTTPEYTFNHKFTQFMHANTEITSRFNNNFVQVYR</sequence>
<dbReference type="EnsemblPlants" id="PGSC0003DMT400007426">
    <property type="protein sequence ID" value="PGSC0003DMT400007426"/>
    <property type="gene ID" value="PGSC0003DMG402002858"/>
</dbReference>
<dbReference type="InParanoid" id="M0ZSZ0"/>
<dbReference type="Gramene" id="PGSC0003DMT400007426">
    <property type="protein sequence ID" value="PGSC0003DMT400007426"/>
    <property type="gene ID" value="PGSC0003DMG402002858"/>
</dbReference>
<protein>
    <submittedName>
        <fullName evidence="1">Uncharacterized protein</fullName>
    </submittedName>
</protein>
<dbReference type="Proteomes" id="UP000011115">
    <property type="component" value="Unassembled WGS sequence"/>
</dbReference>
<reference evidence="1" key="2">
    <citation type="submission" date="2015-06" db="UniProtKB">
        <authorList>
            <consortium name="EnsemblPlants"/>
        </authorList>
    </citation>
    <scope>IDENTIFICATION</scope>
    <source>
        <strain evidence="1">DM1-3 516 R44</strain>
    </source>
</reference>
<name>M0ZSZ0_SOLTU</name>
<reference evidence="2" key="1">
    <citation type="journal article" date="2011" name="Nature">
        <title>Genome sequence and analysis of the tuber crop potato.</title>
        <authorList>
            <consortium name="The Potato Genome Sequencing Consortium"/>
        </authorList>
    </citation>
    <scope>NUCLEOTIDE SEQUENCE [LARGE SCALE GENOMIC DNA]</scope>
    <source>
        <strain evidence="2">cv. DM1-3 516 R44</strain>
    </source>
</reference>
<organism evidence="1 2">
    <name type="scientific">Solanum tuberosum</name>
    <name type="common">Potato</name>
    <dbReference type="NCBI Taxonomy" id="4113"/>
    <lineage>
        <taxon>Eukaryota</taxon>
        <taxon>Viridiplantae</taxon>
        <taxon>Streptophyta</taxon>
        <taxon>Embryophyta</taxon>
        <taxon>Tracheophyta</taxon>
        <taxon>Spermatophyta</taxon>
        <taxon>Magnoliopsida</taxon>
        <taxon>eudicotyledons</taxon>
        <taxon>Gunneridae</taxon>
        <taxon>Pentapetalae</taxon>
        <taxon>asterids</taxon>
        <taxon>lamiids</taxon>
        <taxon>Solanales</taxon>
        <taxon>Solanaceae</taxon>
        <taxon>Solanoideae</taxon>
        <taxon>Solaneae</taxon>
        <taxon>Solanum</taxon>
    </lineage>
</organism>
<proteinExistence type="predicted"/>
<keyword evidence="2" id="KW-1185">Reference proteome</keyword>
<evidence type="ECO:0000313" key="2">
    <source>
        <dbReference type="Proteomes" id="UP000011115"/>
    </source>
</evidence>
<accession>M0ZSZ0</accession>